<evidence type="ECO:0000259" key="2">
    <source>
        <dbReference type="Pfam" id="PF13193"/>
    </source>
</evidence>
<evidence type="ECO:0000313" key="4">
    <source>
        <dbReference type="Proteomes" id="UP001597215"/>
    </source>
</evidence>
<feature type="domain" description="AMP-binding enzyme C-terminal" evidence="2">
    <location>
        <begin position="432"/>
        <end position="506"/>
    </location>
</feature>
<dbReference type="SUPFAM" id="SSF56801">
    <property type="entry name" value="Acetyl-CoA synthetase-like"/>
    <property type="match status" value="1"/>
</dbReference>
<dbReference type="Pfam" id="PF13193">
    <property type="entry name" value="AMP-binding_C"/>
    <property type="match status" value="1"/>
</dbReference>
<dbReference type="PROSITE" id="PS00455">
    <property type="entry name" value="AMP_BINDING"/>
    <property type="match status" value="1"/>
</dbReference>
<feature type="domain" description="AMP-dependent synthetase/ligase" evidence="1">
    <location>
        <begin position="22"/>
        <end position="374"/>
    </location>
</feature>
<dbReference type="Gene3D" id="3.40.50.12780">
    <property type="entry name" value="N-terminal domain of ligase-like"/>
    <property type="match status" value="1"/>
</dbReference>
<proteinExistence type="predicted"/>
<accession>A0ABW4MB11</accession>
<protein>
    <submittedName>
        <fullName evidence="3">Class I adenylate-forming enzyme family protein</fullName>
    </submittedName>
</protein>
<comment type="caution">
    <text evidence="3">The sequence shown here is derived from an EMBL/GenBank/DDBJ whole genome shotgun (WGS) entry which is preliminary data.</text>
</comment>
<gene>
    <name evidence="3" type="ORF">ACFSAG_04110</name>
</gene>
<dbReference type="InterPro" id="IPR020845">
    <property type="entry name" value="AMP-binding_CS"/>
</dbReference>
<sequence>MTFDPMAELEKPFGDYTGLIAAWGRERPDRVALDDGTESLTWSQVAALVERIAAQMQRDGLQKGQAVAILGTSTVRYALAYLGAIRAGGCAAPLTTSATPQQLEAMLKDSGAMHLFIDAPKLADLAGRDLPSVKTIMLDAPLGDKPDIFGWMAEEGAEAAPHGCGPKDPFNIIYSSGTTGTPKGIIHSRQMRWLHATVGTNTGYGAPEAASLASTPLYSNTTLALVIPTLAYGGTLHMMPKFDVVGYLERAQKHRITHTMLVPVQYKRLMEYEKFDDYDLSSYRLKYCTSAPFAAALKADVLKRWPGGLVEIYSMTEGGVVCLLQAHEHPDKLHTVGIPWKGSEVFTIDEAGNRLPAGEIGELVGRSATMMSGYQNQPEKTREGYWIDPEDGSIWQRMGDIGRVDADGFVELLGRSKDMIISGGFNIYPVDLEGVLLGLPGVEEAAVIGVPSDRWGETPVGFVTGGKGVKLDTDAILAAANAQLGKTQRLSALYQIDEMPRSHIGKLLKTELREIADRMVAA</sequence>
<dbReference type="InterPro" id="IPR050237">
    <property type="entry name" value="ATP-dep_AMP-bd_enzyme"/>
</dbReference>
<dbReference type="InterPro" id="IPR025110">
    <property type="entry name" value="AMP-bd_C"/>
</dbReference>
<name>A0ABW4MB11_9SPHN</name>
<dbReference type="InterPro" id="IPR000873">
    <property type="entry name" value="AMP-dep_synth/lig_dom"/>
</dbReference>
<dbReference type="RefSeq" id="WP_381511619.1">
    <property type="nucleotide sequence ID" value="NZ_JBHUEL010000003.1"/>
</dbReference>
<reference evidence="4" key="1">
    <citation type="journal article" date="2019" name="Int. J. Syst. Evol. Microbiol.">
        <title>The Global Catalogue of Microorganisms (GCM) 10K type strain sequencing project: providing services to taxonomists for standard genome sequencing and annotation.</title>
        <authorList>
            <consortium name="The Broad Institute Genomics Platform"/>
            <consortium name="The Broad Institute Genome Sequencing Center for Infectious Disease"/>
            <person name="Wu L."/>
            <person name="Ma J."/>
        </authorList>
    </citation>
    <scope>NUCLEOTIDE SEQUENCE [LARGE SCALE GENOMIC DNA]</scope>
    <source>
        <strain evidence="4">CGMCC 1.12449</strain>
    </source>
</reference>
<dbReference type="InterPro" id="IPR042099">
    <property type="entry name" value="ANL_N_sf"/>
</dbReference>
<dbReference type="Proteomes" id="UP001597215">
    <property type="component" value="Unassembled WGS sequence"/>
</dbReference>
<dbReference type="EMBL" id="JBHUEL010000003">
    <property type="protein sequence ID" value="MFD1766025.1"/>
    <property type="molecule type" value="Genomic_DNA"/>
</dbReference>
<keyword evidence="4" id="KW-1185">Reference proteome</keyword>
<evidence type="ECO:0000313" key="3">
    <source>
        <dbReference type="EMBL" id="MFD1766025.1"/>
    </source>
</evidence>
<dbReference type="Gene3D" id="3.30.300.30">
    <property type="match status" value="1"/>
</dbReference>
<evidence type="ECO:0000259" key="1">
    <source>
        <dbReference type="Pfam" id="PF00501"/>
    </source>
</evidence>
<organism evidence="3 4">
    <name type="scientific">Sphingorhabdus buctiana</name>
    <dbReference type="NCBI Taxonomy" id="1508805"/>
    <lineage>
        <taxon>Bacteria</taxon>
        <taxon>Pseudomonadati</taxon>
        <taxon>Pseudomonadota</taxon>
        <taxon>Alphaproteobacteria</taxon>
        <taxon>Sphingomonadales</taxon>
        <taxon>Sphingomonadaceae</taxon>
        <taxon>Sphingorhabdus</taxon>
    </lineage>
</organism>
<dbReference type="Pfam" id="PF00501">
    <property type="entry name" value="AMP-binding"/>
    <property type="match status" value="1"/>
</dbReference>
<dbReference type="InterPro" id="IPR045851">
    <property type="entry name" value="AMP-bd_C_sf"/>
</dbReference>
<dbReference type="PANTHER" id="PTHR43767">
    <property type="entry name" value="LONG-CHAIN-FATTY-ACID--COA LIGASE"/>
    <property type="match status" value="1"/>
</dbReference>
<dbReference type="PANTHER" id="PTHR43767:SF1">
    <property type="entry name" value="NONRIBOSOMAL PEPTIDE SYNTHASE PES1 (EUROFUNG)-RELATED"/>
    <property type="match status" value="1"/>
</dbReference>